<sequence>MTITEREPAVESLGLRTNLDVPEHPEVHDVNPDPFGEPSSPLANDALWISSAHEPPRGSSLTWKAWRQSEEILCLGYAIWMLPLAVGSTASCSSRSFAFRTTAERQANAAPGTLAPIWHPSVPLFNKWRSAACDCLDILHSSISSRNAAKKKKKSHLRFCTATSLVLLSCRHFTISSDLRATSYAIPGVRHCPPASRM</sequence>
<comment type="caution">
    <text evidence="1">The sequence shown here is derived from an EMBL/GenBank/DDBJ whole genome shotgun (WGS) entry which is preliminary data.</text>
</comment>
<organism evidence="1 2">
    <name type="scientific">Macroventuria anomochaeta</name>
    <dbReference type="NCBI Taxonomy" id="301207"/>
    <lineage>
        <taxon>Eukaryota</taxon>
        <taxon>Fungi</taxon>
        <taxon>Dikarya</taxon>
        <taxon>Ascomycota</taxon>
        <taxon>Pezizomycotina</taxon>
        <taxon>Dothideomycetes</taxon>
        <taxon>Pleosporomycetidae</taxon>
        <taxon>Pleosporales</taxon>
        <taxon>Pleosporineae</taxon>
        <taxon>Didymellaceae</taxon>
        <taxon>Macroventuria</taxon>
    </lineage>
</organism>
<gene>
    <name evidence="1" type="ORF">BU25DRAFT_11563</name>
</gene>
<evidence type="ECO:0000313" key="1">
    <source>
        <dbReference type="EMBL" id="KAF2633708.1"/>
    </source>
</evidence>
<protein>
    <submittedName>
        <fullName evidence="1">Uncharacterized protein</fullName>
    </submittedName>
</protein>
<dbReference type="EMBL" id="MU006701">
    <property type="protein sequence ID" value="KAF2633708.1"/>
    <property type="molecule type" value="Genomic_DNA"/>
</dbReference>
<evidence type="ECO:0000313" key="2">
    <source>
        <dbReference type="Proteomes" id="UP000799754"/>
    </source>
</evidence>
<dbReference type="Proteomes" id="UP000799754">
    <property type="component" value="Unassembled WGS sequence"/>
</dbReference>
<accession>A0ACB6SI87</accession>
<reference evidence="1" key="1">
    <citation type="journal article" date="2020" name="Stud. Mycol.">
        <title>101 Dothideomycetes genomes: a test case for predicting lifestyles and emergence of pathogens.</title>
        <authorList>
            <person name="Haridas S."/>
            <person name="Albert R."/>
            <person name="Binder M."/>
            <person name="Bloem J."/>
            <person name="Labutti K."/>
            <person name="Salamov A."/>
            <person name="Andreopoulos B."/>
            <person name="Baker S."/>
            <person name="Barry K."/>
            <person name="Bills G."/>
            <person name="Bluhm B."/>
            <person name="Cannon C."/>
            <person name="Castanera R."/>
            <person name="Culley D."/>
            <person name="Daum C."/>
            <person name="Ezra D."/>
            <person name="Gonzalez J."/>
            <person name="Henrissat B."/>
            <person name="Kuo A."/>
            <person name="Liang C."/>
            <person name="Lipzen A."/>
            <person name="Lutzoni F."/>
            <person name="Magnuson J."/>
            <person name="Mondo S."/>
            <person name="Nolan M."/>
            <person name="Ohm R."/>
            <person name="Pangilinan J."/>
            <person name="Park H.-J."/>
            <person name="Ramirez L."/>
            <person name="Alfaro M."/>
            <person name="Sun H."/>
            <person name="Tritt A."/>
            <person name="Yoshinaga Y."/>
            <person name="Zwiers L.-H."/>
            <person name="Turgeon B."/>
            <person name="Goodwin S."/>
            <person name="Spatafora J."/>
            <person name="Crous P."/>
            <person name="Grigoriev I."/>
        </authorList>
    </citation>
    <scope>NUCLEOTIDE SEQUENCE</scope>
    <source>
        <strain evidence="1">CBS 525.71</strain>
    </source>
</reference>
<keyword evidence="2" id="KW-1185">Reference proteome</keyword>
<name>A0ACB6SI87_9PLEO</name>
<proteinExistence type="predicted"/>